<feature type="compositionally biased region" description="Basic residues" evidence="1">
    <location>
        <begin position="1"/>
        <end position="10"/>
    </location>
</feature>
<sequence length="233" mass="26267">MPNIIRRRRSRPPERQSSRASDSGTHLTYEERWHIYSLSQYSRCSQRAIASTLQLPRSTVQSAIYAMTRTSRKRQDRKPTLTTPVRRPAPHIATQIRSDVRQPYPPSAAPTVPSSTTPIPEDHHRQPPQPAVAASSWNSGIERNVPTNGLHDPWVSLSAERCDLHHQFSTHNGASVGPSLPPNPPKPMPIEPRVVYQSSMYHTTDFATPDDDCWHWGSAQVPPNYSQRASTYP</sequence>
<proteinExistence type="predicted"/>
<name>A0A6A6D7T8_9PEZI</name>
<dbReference type="EMBL" id="ML994862">
    <property type="protein sequence ID" value="KAF2174508.1"/>
    <property type="molecule type" value="Genomic_DNA"/>
</dbReference>
<dbReference type="Proteomes" id="UP000800200">
    <property type="component" value="Unassembled WGS sequence"/>
</dbReference>
<organism evidence="2 3">
    <name type="scientific">Zopfia rhizophila CBS 207.26</name>
    <dbReference type="NCBI Taxonomy" id="1314779"/>
    <lineage>
        <taxon>Eukaryota</taxon>
        <taxon>Fungi</taxon>
        <taxon>Dikarya</taxon>
        <taxon>Ascomycota</taxon>
        <taxon>Pezizomycotina</taxon>
        <taxon>Dothideomycetes</taxon>
        <taxon>Dothideomycetes incertae sedis</taxon>
        <taxon>Zopfiaceae</taxon>
        <taxon>Zopfia</taxon>
    </lineage>
</organism>
<feature type="region of interest" description="Disordered" evidence="1">
    <location>
        <begin position="1"/>
        <end position="25"/>
    </location>
</feature>
<evidence type="ECO:0008006" key="4">
    <source>
        <dbReference type="Google" id="ProtNLM"/>
    </source>
</evidence>
<dbReference type="AlphaFoldDB" id="A0A6A6D7T8"/>
<protein>
    <recommendedName>
        <fullName evidence="4">Transposase IS30-like HTH domain-containing protein</fullName>
    </recommendedName>
</protein>
<reference evidence="2" key="1">
    <citation type="journal article" date="2020" name="Stud. Mycol.">
        <title>101 Dothideomycetes genomes: a test case for predicting lifestyles and emergence of pathogens.</title>
        <authorList>
            <person name="Haridas S."/>
            <person name="Albert R."/>
            <person name="Binder M."/>
            <person name="Bloem J."/>
            <person name="Labutti K."/>
            <person name="Salamov A."/>
            <person name="Andreopoulos B."/>
            <person name="Baker S."/>
            <person name="Barry K."/>
            <person name="Bills G."/>
            <person name="Bluhm B."/>
            <person name="Cannon C."/>
            <person name="Castanera R."/>
            <person name="Culley D."/>
            <person name="Daum C."/>
            <person name="Ezra D."/>
            <person name="Gonzalez J."/>
            <person name="Henrissat B."/>
            <person name="Kuo A."/>
            <person name="Liang C."/>
            <person name="Lipzen A."/>
            <person name="Lutzoni F."/>
            <person name="Magnuson J."/>
            <person name="Mondo S."/>
            <person name="Nolan M."/>
            <person name="Ohm R."/>
            <person name="Pangilinan J."/>
            <person name="Park H.-J."/>
            <person name="Ramirez L."/>
            <person name="Alfaro M."/>
            <person name="Sun H."/>
            <person name="Tritt A."/>
            <person name="Yoshinaga Y."/>
            <person name="Zwiers L.-H."/>
            <person name="Turgeon B."/>
            <person name="Goodwin S."/>
            <person name="Spatafora J."/>
            <person name="Crous P."/>
            <person name="Grigoriev I."/>
        </authorList>
    </citation>
    <scope>NUCLEOTIDE SEQUENCE</scope>
    <source>
        <strain evidence="2">CBS 207.26</strain>
    </source>
</reference>
<accession>A0A6A6D7T8</accession>
<gene>
    <name evidence="2" type="ORF">K469DRAFT_708188</name>
</gene>
<dbReference type="OrthoDB" id="3761119at2759"/>
<feature type="region of interest" description="Disordered" evidence="1">
    <location>
        <begin position="67"/>
        <end position="135"/>
    </location>
</feature>
<keyword evidence="3" id="KW-1185">Reference proteome</keyword>
<evidence type="ECO:0000313" key="3">
    <source>
        <dbReference type="Proteomes" id="UP000800200"/>
    </source>
</evidence>
<evidence type="ECO:0000313" key="2">
    <source>
        <dbReference type="EMBL" id="KAF2174508.1"/>
    </source>
</evidence>
<evidence type="ECO:0000256" key="1">
    <source>
        <dbReference type="SAM" id="MobiDB-lite"/>
    </source>
</evidence>
<feature type="compositionally biased region" description="Low complexity" evidence="1">
    <location>
        <begin position="109"/>
        <end position="119"/>
    </location>
</feature>